<dbReference type="InterPro" id="IPR051055">
    <property type="entry name" value="PIF1_helicase"/>
</dbReference>
<reference evidence="3" key="1">
    <citation type="submission" date="2022-12" db="EMBL/GenBank/DDBJ databases">
        <title>Species Delineation and Comparative Genomics within the Campylobacter ureolyticus Complex.</title>
        <authorList>
            <person name="Maki J."/>
            <person name="Howard M."/>
            <person name="Connelly S."/>
            <person name="Hardy D.J."/>
            <person name="Cameron A."/>
        </authorList>
    </citation>
    <scope>NUCLEOTIDE SEQUENCE</scope>
    <source>
        <strain evidence="3">URMC_786</strain>
    </source>
</reference>
<dbReference type="Gene3D" id="3.40.50.300">
    <property type="entry name" value="P-loop containing nucleotide triphosphate hydrolases"/>
    <property type="match status" value="2"/>
</dbReference>
<dbReference type="InterPro" id="IPR010285">
    <property type="entry name" value="DNA_helicase_pif1-like_DEAD"/>
</dbReference>
<dbReference type="GO" id="GO:0006281">
    <property type="term" value="P:DNA repair"/>
    <property type="evidence" value="ECO:0007669"/>
    <property type="project" value="InterPro"/>
</dbReference>
<organism evidence="3 4">
    <name type="scientific">Campylobacter ureolyticus</name>
    <dbReference type="NCBI Taxonomy" id="827"/>
    <lineage>
        <taxon>Bacteria</taxon>
        <taxon>Pseudomonadati</taxon>
        <taxon>Campylobacterota</taxon>
        <taxon>Epsilonproteobacteria</taxon>
        <taxon>Campylobacterales</taxon>
        <taxon>Campylobacteraceae</taxon>
        <taxon>Campylobacter</taxon>
    </lineage>
</organism>
<proteinExistence type="predicted"/>
<evidence type="ECO:0000259" key="1">
    <source>
        <dbReference type="Pfam" id="PF05970"/>
    </source>
</evidence>
<sequence length="511" mass="59807">MKDVDPIEFFEKNDRVFITGAGGVGKSYAINQFCERYKKEEVLRTASTWKAAEIIGGKTVYSAFMIDYTKTEQEEYWDVVENFLKKTYEIIENENFEEWHRNDADALIRAEFLGEHGFRGSCEIEPSERESFFEEHLQRCKNDSRKAEKVWYAANSYLRWITIKTRVIIIDEISMLGSEILERILNKIEKFKYKGKIILSGDFYQLPPVPEEGETKKDYCFLSPKFKEFKCLELTKIQRTDDLEFSQVQQKIRDGRIKDEWGDIDPQIDLFFRKINIKPIIGDETTYTHLFTRNREVDEYNERMIERFKKNAKWVKFCCAEIQQNGSVIDDFKEEIKKHKKKLEYGDMELFEGMRVMTRVNRPKENYVNGTHAVVKDIAKNGDLVCIKDDGTEIYIKRVEAGPVLNVYDENDEKIASFEFKQYPICPAYAITIHKSQGSSIDRVWIGSGTSGFFESGQLYTAISRARSVKHLYCAAGVKAVKTDPMVQKFYKKIENEQMQIDKETKNKMAI</sequence>
<gene>
    <name evidence="3" type="ORF">O6B92_07820</name>
</gene>
<dbReference type="Pfam" id="PF05970">
    <property type="entry name" value="PIF1"/>
    <property type="match status" value="2"/>
</dbReference>
<dbReference type="InterPro" id="IPR027417">
    <property type="entry name" value="P-loop_NTPase"/>
</dbReference>
<dbReference type="GO" id="GO:0000723">
    <property type="term" value="P:telomere maintenance"/>
    <property type="evidence" value="ECO:0007669"/>
    <property type="project" value="InterPro"/>
</dbReference>
<dbReference type="EMBL" id="JAPXGP010000006">
    <property type="protein sequence ID" value="MCZ6162236.1"/>
    <property type="molecule type" value="Genomic_DNA"/>
</dbReference>
<dbReference type="PANTHER" id="PTHR47642:SF6">
    <property type="entry name" value="ATP-DEPENDENT DNA HELICASE"/>
    <property type="match status" value="1"/>
</dbReference>
<dbReference type="SUPFAM" id="SSF52540">
    <property type="entry name" value="P-loop containing nucleoside triphosphate hydrolases"/>
    <property type="match status" value="2"/>
</dbReference>
<dbReference type="AlphaFoldDB" id="A0A9Q4PX57"/>
<name>A0A9Q4PX57_9BACT</name>
<feature type="domain" description="UvrD-like helicase C-terminal" evidence="2">
    <location>
        <begin position="427"/>
        <end position="467"/>
    </location>
</feature>
<comment type="caution">
    <text evidence="3">The sequence shown here is derived from an EMBL/GenBank/DDBJ whole genome shotgun (WGS) entry which is preliminary data.</text>
</comment>
<evidence type="ECO:0000259" key="2">
    <source>
        <dbReference type="Pfam" id="PF13538"/>
    </source>
</evidence>
<dbReference type="CDD" id="cd18809">
    <property type="entry name" value="SF1_C_RecD"/>
    <property type="match status" value="1"/>
</dbReference>
<protein>
    <submittedName>
        <fullName evidence="3">AAA family ATPase</fullName>
    </submittedName>
</protein>
<accession>A0A9Q4PX57</accession>
<feature type="domain" description="DNA helicase Pif1-like DEAD-box helicase" evidence="1">
    <location>
        <begin position="11"/>
        <end position="75"/>
    </location>
</feature>
<feature type="domain" description="DNA helicase Pif1-like DEAD-box helicase" evidence="1">
    <location>
        <begin position="156"/>
        <end position="259"/>
    </location>
</feature>
<dbReference type="GO" id="GO:0003678">
    <property type="term" value="F:DNA helicase activity"/>
    <property type="evidence" value="ECO:0007669"/>
    <property type="project" value="InterPro"/>
</dbReference>
<dbReference type="RefSeq" id="WP_269480494.1">
    <property type="nucleotide sequence ID" value="NZ_JAPXGP010000006.1"/>
</dbReference>
<evidence type="ECO:0000313" key="3">
    <source>
        <dbReference type="EMBL" id="MCZ6162236.1"/>
    </source>
</evidence>
<dbReference type="InterPro" id="IPR027785">
    <property type="entry name" value="UvrD-like_helicase_C"/>
</dbReference>
<dbReference type="Proteomes" id="UP001075461">
    <property type="component" value="Unassembled WGS sequence"/>
</dbReference>
<dbReference type="PANTHER" id="PTHR47642">
    <property type="entry name" value="ATP-DEPENDENT DNA HELICASE"/>
    <property type="match status" value="1"/>
</dbReference>
<dbReference type="Pfam" id="PF13538">
    <property type="entry name" value="UvrD_C_2"/>
    <property type="match status" value="1"/>
</dbReference>
<evidence type="ECO:0000313" key="4">
    <source>
        <dbReference type="Proteomes" id="UP001075461"/>
    </source>
</evidence>